<feature type="region of interest" description="Disordered" evidence="1">
    <location>
        <begin position="45"/>
        <end position="72"/>
    </location>
</feature>
<evidence type="ECO:0000313" key="2">
    <source>
        <dbReference type="EMBL" id="KTB33634.1"/>
    </source>
</evidence>
<evidence type="ECO:0000313" key="3">
    <source>
        <dbReference type="Proteomes" id="UP000054988"/>
    </source>
</evidence>
<dbReference type="AlphaFoldDB" id="A0A0W0FBS7"/>
<feature type="region of interest" description="Disordered" evidence="1">
    <location>
        <begin position="1"/>
        <end position="21"/>
    </location>
</feature>
<name>A0A0W0FBS7_MONRR</name>
<dbReference type="EMBL" id="LATX01002151">
    <property type="protein sequence ID" value="KTB33634.1"/>
    <property type="molecule type" value="Genomic_DNA"/>
</dbReference>
<proteinExistence type="predicted"/>
<gene>
    <name evidence="2" type="ORF">WG66_13784</name>
</gene>
<reference evidence="2 3" key="1">
    <citation type="submission" date="2015-12" db="EMBL/GenBank/DDBJ databases">
        <title>Draft genome sequence of Moniliophthora roreri, the causal agent of frosty pod rot of cacao.</title>
        <authorList>
            <person name="Aime M.C."/>
            <person name="Diaz-Valderrama J.R."/>
            <person name="Kijpornyongpan T."/>
            <person name="Phillips-Mora W."/>
        </authorList>
    </citation>
    <scope>NUCLEOTIDE SEQUENCE [LARGE SCALE GENOMIC DNA]</scope>
    <source>
        <strain evidence="2 3">MCA 2952</strain>
    </source>
</reference>
<accession>A0A0W0FBS7</accession>
<comment type="caution">
    <text evidence="2">The sequence shown here is derived from an EMBL/GenBank/DDBJ whole genome shotgun (WGS) entry which is preliminary data.</text>
</comment>
<protein>
    <submittedName>
        <fullName evidence="2">Uncharacterized protein</fullName>
    </submittedName>
</protein>
<dbReference type="Proteomes" id="UP000054988">
    <property type="component" value="Unassembled WGS sequence"/>
</dbReference>
<sequence length="179" mass="19473">MSRVEKDGNGADDSAEFVKISPKNDSKQLSTLLLITIVPSSKLANDPAFHSQESEPTSRPPERHESNAAVTSTKMRPYPTSLGYVSQHPNALAIILHTVDDASWISLFGRYLSTRSTATQQIQPTSSTSANLRLRAVANPILDRERSCAASGVAVWFQSTAWKVAFVGVFRGIDDGSRL</sequence>
<organism evidence="2 3">
    <name type="scientific">Moniliophthora roreri</name>
    <name type="common">Frosty pod rot fungus</name>
    <name type="synonym">Monilia roreri</name>
    <dbReference type="NCBI Taxonomy" id="221103"/>
    <lineage>
        <taxon>Eukaryota</taxon>
        <taxon>Fungi</taxon>
        <taxon>Dikarya</taxon>
        <taxon>Basidiomycota</taxon>
        <taxon>Agaricomycotina</taxon>
        <taxon>Agaricomycetes</taxon>
        <taxon>Agaricomycetidae</taxon>
        <taxon>Agaricales</taxon>
        <taxon>Marasmiineae</taxon>
        <taxon>Marasmiaceae</taxon>
        <taxon>Moniliophthora</taxon>
    </lineage>
</organism>
<evidence type="ECO:0000256" key="1">
    <source>
        <dbReference type="SAM" id="MobiDB-lite"/>
    </source>
</evidence>